<dbReference type="Pfam" id="PF12833">
    <property type="entry name" value="HTH_18"/>
    <property type="match status" value="1"/>
</dbReference>
<dbReference type="PROSITE" id="PS00041">
    <property type="entry name" value="HTH_ARAC_FAMILY_1"/>
    <property type="match status" value="1"/>
</dbReference>
<keyword evidence="3" id="KW-0238">DNA-binding</keyword>
<keyword evidence="5" id="KW-0804">Transcription</keyword>
<keyword evidence="2" id="KW-0805">Transcription regulation</keyword>
<name>A0ABS6MY41_9GAMM</name>
<dbReference type="InterPro" id="IPR018060">
    <property type="entry name" value="HTH_AraC"/>
</dbReference>
<keyword evidence="8" id="KW-1185">Reference proteome</keyword>
<evidence type="ECO:0000256" key="2">
    <source>
        <dbReference type="ARBA" id="ARBA00023015"/>
    </source>
</evidence>
<sequence length="318" mass="36295">MGFNMLSKASQVFTNADPYRVSDYVNQYVGAHRINLPNKRVAEAKLCHRDFGSLDLCRISYGSSVRVTSSGLNTCYHLQVLLKGSCLWRGYGDEHYFSPGELLLINPDDPADLTYSNDCEKFIVKLPVNVLERVCSDNYWKKPIGGIRFSPRHSLQQLSGFDSLLGLVCGESERVHGPSRLREYFTGIIATKLLELLDSNIEREPYEGDGSPFERVVQFVDDNIKKNISLDQMAAVARMSPRSLYNLFERHACDTPKNYVRKRKLEHIHGFLSDPERKVRSITEVAIDYGFLHLGRFAENYRNAYGELPSDTLRKRLT</sequence>
<evidence type="ECO:0000259" key="6">
    <source>
        <dbReference type="PROSITE" id="PS01124"/>
    </source>
</evidence>
<dbReference type="EMBL" id="JAHRGL010000034">
    <property type="protein sequence ID" value="MBV2133718.1"/>
    <property type="molecule type" value="Genomic_DNA"/>
</dbReference>
<proteinExistence type="predicted"/>
<protein>
    <submittedName>
        <fullName evidence="7">AraC family transcriptional regulator</fullName>
    </submittedName>
</protein>
<gene>
    <name evidence="7" type="ORF">KRX52_13105</name>
</gene>
<evidence type="ECO:0000256" key="3">
    <source>
        <dbReference type="ARBA" id="ARBA00023125"/>
    </source>
</evidence>
<dbReference type="Proteomes" id="UP000813068">
    <property type="component" value="Unassembled WGS sequence"/>
</dbReference>
<evidence type="ECO:0000256" key="5">
    <source>
        <dbReference type="ARBA" id="ARBA00023163"/>
    </source>
</evidence>
<dbReference type="PANTHER" id="PTHR46796:SF6">
    <property type="entry name" value="ARAC SUBFAMILY"/>
    <property type="match status" value="1"/>
</dbReference>
<dbReference type="PANTHER" id="PTHR46796">
    <property type="entry name" value="HTH-TYPE TRANSCRIPTIONAL ACTIVATOR RHAS-RELATED"/>
    <property type="match status" value="1"/>
</dbReference>
<comment type="subcellular location">
    <subcellularLocation>
        <location evidence="1">Cytoplasm</location>
    </subcellularLocation>
</comment>
<comment type="caution">
    <text evidence="7">The sequence shown here is derived from an EMBL/GenBank/DDBJ whole genome shotgun (WGS) entry which is preliminary data.</text>
</comment>
<evidence type="ECO:0000256" key="4">
    <source>
        <dbReference type="ARBA" id="ARBA00023159"/>
    </source>
</evidence>
<organism evidence="7 8">
    <name type="scientific">Geopseudomonas aromaticivorans</name>
    <dbReference type="NCBI Taxonomy" id="2849492"/>
    <lineage>
        <taxon>Bacteria</taxon>
        <taxon>Pseudomonadati</taxon>
        <taxon>Pseudomonadota</taxon>
        <taxon>Gammaproteobacteria</taxon>
        <taxon>Pseudomonadales</taxon>
        <taxon>Pseudomonadaceae</taxon>
        <taxon>Geopseudomonas</taxon>
    </lineage>
</organism>
<dbReference type="InterPro" id="IPR035418">
    <property type="entry name" value="AraC-bd_2"/>
</dbReference>
<evidence type="ECO:0000256" key="1">
    <source>
        <dbReference type="ARBA" id="ARBA00004496"/>
    </source>
</evidence>
<dbReference type="InterPro" id="IPR018062">
    <property type="entry name" value="HTH_AraC-typ_CS"/>
</dbReference>
<keyword evidence="4" id="KW-0010">Activator</keyword>
<evidence type="ECO:0000313" key="7">
    <source>
        <dbReference type="EMBL" id="MBV2133718.1"/>
    </source>
</evidence>
<dbReference type="InterPro" id="IPR050204">
    <property type="entry name" value="AraC_XylS_family_regulators"/>
</dbReference>
<accession>A0ABS6MY41</accession>
<dbReference type="PROSITE" id="PS01124">
    <property type="entry name" value="HTH_ARAC_FAMILY_2"/>
    <property type="match status" value="1"/>
</dbReference>
<dbReference type="Pfam" id="PF14525">
    <property type="entry name" value="AraC_binding_2"/>
    <property type="match status" value="1"/>
</dbReference>
<dbReference type="SMART" id="SM00342">
    <property type="entry name" value="HTH_ARAC"/>
    <property type="match status" value="1"/>
</dbReference>
<evidence type="ECO:0000313" key="8">
    <source>
        <dbReference type="Proteomes" id="UP000813068"/>
    </source>
</evidence>
<reference evidence="7 8" key="1">
    <citation type="submission" date="2021-06" db="EMBL/GenBank/DDBJ databases">
        <title>Differences between aerobic and microaerobic xylene degrading microbial communities.</title>
        <authorList>
            <person name="Banerjee S."/>
            <person name="Tancsics A."/>
        </authorList>
    </citation>
    <scope>NUCLEOTIDE SEQUENCE [LARGE SCALE GENOMIC DNA]</scope>
    <source>
        <strain evidence="7 8">MAP12</strain>
    </source>
</reference>
<feature type="domain" description="HTH araC/xylS-type" evidence="6">
    <location>
        <begin position="214"/>
        <end position="315"/>
    </location>
</feature>